<evidence type="ECO:0000259" key="8">
    <source>
        <dbReference type="PROSITE" id="PS51192"/>
    </source>
</evidence>
<comment type="similarity">
    <text evidence="5 7">Belongs to the DEAD box helicase family.</text>
</comment>
<dbReference type="PANTHER" id="PTHR47959">
    <property type="entry name" value="ATP-DEPENDENT RNA HELICASE RHLE-RELATED"/>
    <property type="match status" value="1"/>
</dbReference>
<feature type="short sequence motif" description="Q motif" evidence="6">
    <location>
        <begin position="2"/>
        <end position="30"/>
    </location>
</feature>
<evidence type="ECO:0000256" key="7">
    <source>
        <dbReference type="RuleBase" id="RU000492"/>
    </source>
</evidence>
<dbReference type="RefSeq" id="WP_379833571.1">
    <property type="nucleotide sequence ID" value="NZ_JBHRYQ010000001.1"/>
</dbReference>
<proteinExistence type="inferred from homology"/>
<dbReference type="Pfam" id="PF00271">
    <property type="entry name" value="Helicase_C"/>
    <property type="match status" value="1"/>
</dbReference>
<dbReference type="PROSITE" id="PS51195">
    <property type="entry name" value="Q_MOTIF"/>
    <property type="match status" value="1"/>
</dbReference>
<keyword evidence="4 7" id="KW-0067">ATP-binding</keyword>
<dbReference type="EMBL" id="JBHRYQ010000001">
    <property type="protein sequence ID" value="MFC3809064.1"/>
    <property type="molecule type" value="Genomic_DNA"/>
</dbReference>
<name>A0ABV7YNZ6_9BACT</name>
<dbReference type="CDD" id="cd18787">
    <property type="entry name" value="SF2_C_DEAD"/>
    <property type="match status" value="1"/>
</dbReference>
<dbReference type="InterPro" id="IPR000629">
    <property type="entry name" value="RNA-helicase_DEAD-box_CS"/>
</dbReference>
<keyword evidence="1 7" id="KW-0547">Nucleotide-binding</keyword>
<comment type="caution">
    <text evidence="11">The sequence shown here is derived from an EMBL/GenBank/DDBJ whole genome shotgun (WGS) entry which is preliminary data.</text>
</comment>
<protein>
    <submittedName>
        <fullName evidence="11">DEAD/DEAH box helicase</fullName>
        <ecNumber evidence="11">3.6.4.-</ecNumber>
    </submittedName>
</protein>
<dbReference type="GO" id="GO:0004386">
    <property type="term" value="F:helicase activity"/>
    <property type="evidence" value="ECO:0007669"/>
    <property type="project" value="UniProtKB-KW"/>
</dbReference>
<dbReference type="Gene3D" id="3.40.50.300">
    <property type="entry name" value="P-loop containing nucleotide triphosphate hydrolases"/>
    <property type="match status" value="2"/>
</dbReference>
<dbReference type="InterPro" id="IPR027417">
    <property type="entry name" value="P-loop_NTPase"/>
</dbReference>
<dbReference type="CDD" id="cd00268">
    <property type="entry name" value="DEADc"/>
    <property type="match status" value="1"/>
</dbReference>
<evidence type="ECO:0000313" key="11">
    <source>
        <dbReference type="EMBL" id="MFC3809064.1"/>
    </source>
</evidence>
<feature type="domain" description="Helicase ATP-binding" evidence="8">
    <location>
        <begin position="34"/>
        <end position="205"/>
    </location>
</feature>
<dbReference type="Pfam" id="PF00270">
    <property type="entry name" value="DEAD"/>
    <property type="match status" value="1"/>
</dbReference>
<evidence type="ECO:0000256" key="2">
    <source>
        <dbReference type="ARBA" id="ARBA00022801"/>
    </source>
</evidence>
<organism evidence="11 12">
    <name type="scientific">Lacihabitans lacunae</name>
    <dbReference type="NCBI Taxonomy" id="1028214"/>
    <lineage>
        <taxon>Bacteria</taxon>
        <taxon>Pseudomonadati</taxon>
        <taxon>Bacteroidota</taxon>
        <taxon>Cytophagia</taxon>
        <taxon>Cytophagales</taxon>
        <taxon>Leadbetterellaceae</taxon>
        <taxon>Lacihabitans</taxon>
    </lineage>
</organism>
<dbReference type="InterPro" id="IPR050079">
    <property type="entry name" value="DEAD_box_RNA_helicase"/>
</dbReference>
<dbReference type="SUPFAM" id="SSF52540">
    <property type="entry name" value="P-loop containing nucleoside triphosphate hydrolases"/>
    <property type="match status" value="1"/>
</dbReference>
<keyword evidence="3 7" id="KW-0347">Helicase</keyword>
<dbReference type="Proteomes" id="UP001595616">
    <property type="component" value="Unassembled WGS sequence"/>
</dbReference>
<evidence type="ECO:0000256" key="3">
    <source>
        <dbReference type="ARBA" id="ARBA00022806"/>
    </source>
</evidence>
<evidence type="ECO:0000256" key="1">
    <source>
        <dbReference type="ARBA" id="ARBA00022741"/>
    </source>
</evidence>
<accession>A0ABV7YNZ6</accession>
<keyword evidence="12" id="KW-1185">Reference proteome</keyword>
<dbReference type="InterPro" id="IPR001650">
    <property type="entry name" value="Helicase_C-like"/>
</dbReference>
<evidence type="ECO:0000259" key="10">
    <source>
        <dbReference type="PROSITE" id="PS51195"/>
    </source>
</evidence>
<keyword evidence="2 7" id="KW-0378">Hydrolase</keyword>
<dbReference type="PANTHER" id="PTHR47959:SF13">
    <property type="entry name" value="ATP-DEPENDENT RNA HELICASE RHLE"/>
    <property type="match status" value="1"/>
</dbReference>
<gene>
    <name evidence="11" type="ORF">ACFOOI_00240</name>
</gene>
<feature type="domain" description="Helicase C-terminal" evidence="9">
    <location>
        <begin position="217"/>
        <end position="369"/>
    </location>
</feature>
<evidence type="ECO:0000256" key="5">
    <source>
        <dbReference type="ARBA" id="ARBA00038437"/>
    </source>
</evidence>
<evidence type="ECO:0000313" key="12">
    <source>
        <dbReference type="Proteomes" id="UP001595616"/>
    </source>
</evidence>
<dbReference type="InterPro" id="IPR044742">
    <property type="entry name" value="DEAD/DEAH_RhlB"/>
</dbReference>
<evidence type="ECO:0000256" key="6">
    <source>
        <dbReference type="PROSITE-ProRule" id="PRU00552"/>
    </source>
</evidence>
<evidence type="ECO:0000256" key="4">
    <source>
        <dbReference type="ARBA" id="ARBA00022840"/>
    </source>
</evidence>
<reference evidence="12" key="1">
    <citation type="journal article" date="2019" name="Int. J. Syst. Evol. Microbiol.">
        <title>The Global Catalogue of Microorganisms (GCM) 10K type strain sequencing project: providing services to taxonomists for standard genome sequencing and annotation.</title>
        <authorList>
            <consortium name="The Broad Institute Genomics Platform"/>
            <consortium name="The Broad Institute Genome Sequencing Center for Infectious Disease"/>
            <person name="Wu L."/>
            <person name="Ma J."/>
        </authorList>
    </citation>
    <scope>NUCLEOTIDE SEQUENCE [LARGE SCALE GENOMIC DNA]</scope>
    <source>
        <strain evidence="12">CECT 7956</strain>
    </source>
</reference>
<evidence type="ECO:0000259" key="9">
    <source>
        <dbReference type="PROSITE" id="PS51194"/>
    </source>
</evidence>
<dbReference type="InterPro" id="IPR014014">
    <property type="entry name" value="RNA_helicase_DEAD_Q_motif"/>
</dbReference>
<dbReference type="PROSITE" id="PS51194">
    <property type="entry name" value="HELICASE_CTER"/>
    <property type="match status" value="1"/>
</dbReference>
<feature type="domain" description="DEAD-box RNA helicase Q" evidence="10">
    <location>
        <begin position="2"/>
        <end position="30"/>
    </location>
</feature>
<sequence length="369" mass="41923">MENFGQLGVNANLVKALEENKIIKPSEIQQQVIPYLLKNNTDFIGQAQTGTGKTVAFSIPLLQRIKPNEKHIQVLVLSPTRELCQQIAKQIFKMTRYTEKVFAEAVYGGEKIDIQIRNLTRPTQVVVATPGRLMDLLERKALDISQVKTLVLDEADEMLSMGFKDAIDTIVEQIHEDNIKWLFSATMPDSLIRLTEKYMAPDTHTVSVSKSTEINSKIEHQFFICENKQKFDYVHHFLQSQGAARGIVFTRTRDDAQMVAKRLKAKGVETEAIHGDLDQKERDKVMRAFKNKKIQVLVATDISARGIDIEGLSFVVHYQLPDQIEYYTHRSGRTARAGKRGISISFVTAAELKIISQIEKILKIKFHKV</sequence>
<dbReference type="EC" id="3.6.4.-" evidence="11"/>
<dbReference type="SMART" id="SM00490">
    <property type="entry name" value="HELICc"/>
    <property type="match status" value="1"/>
</dbReference>
<dbReference type="InterPro" id="IPR011545">
    <property type="entry name" value="DEAD/DEAH_box_helicase_dom"/>
</dbReference>
<dbReference type="GO" id="GO:0016787">
    <property type="term" value="F:hydrolase activity"/>
    <property type="evidence" value="ECO:0007669"/>
    <property type="project" value="UniProtKB-KW"/>
</dbReference>
<dbReference type="PROSITE" id="PS00039">
    <property type="entry name" value="DEAD_ATP_HELICASE"/>
    <property type="match status" value="1"/>
</dbReference>
<dbReference type="SMART" id="SM00487">
    <property type="entry name" value="DEXDc"/>
    <property type="match status" value="1"/>
</dbReference>
<dbReference type="PROSITE" id="PS51192">
    <property type="entry name" value="HELICASE_ATP_BIND_1"/>
    <property type="match status" value="1"/>
</dbReference>
<dbReference type="InterPro" id="IPR014001">
    <property type="entry name" value="Helicase_ATP-bd"/>
</dbReference>